<keyword evidence="2" id="KW-1185">Reference proteome</keyword>
<proteinExistence type="predicted"/>
<sequence length="121" mass="13767">MDLLLAGAEMPHTSPKCDMGELKVGNINNSCLVGFRKPFTPDSDDHKDAIMVILEDIFISNEIARVGFTFRQWSQQPFDLHEWDKLMYLRGTVANRVTLLHAGPTYKPCSPQKVLAILTYW</sequence>
<dbReference type="Proteomes" id="UP001386955">
    <property type="component" value="Unassembled WGS sequence"/>
</dbReference>
<dbReference type="EMBL" id="JAYMYS010000001">
    <property type="protein sequence ID" value="KAK7412726.1"/>
    <property type="molecule type" value="Genomic_DNA"/>
</dbReference>
<evidence type="ECO:0000313" key="1">
    <source>
        <dbReference type="EMBL" id="KAK7412726.1"/>
    </source>
</evidence>
<gene>
    <name evidence="1" type="ORF">VNO78_04307</name>
</gene>
<name>A0AAN9XWK8_PSOTE</name>
<protein>
    <submittedName>
        <fullName evidence="1">Uncharacterized protein</fullName>
    </submittedName>
</protein>
<accession>A0AAN9XWK8</accession>
<reference evidence="1 2" key="1">
    <citation type="submission" date="2024-01" db="EMBL/GenBank/DDBJ databases">
        <title>The genomes of 5 underutilized Papilionoideae crops provide insights into root nodulation and disease resistanc.</title>
        <authorList>
            <person name="Jiang F."/>
        </authorList>
    </citation>
    <scope>NUCLEOTIDE SEQUENCE [LARGE SCALE GENOMIC DNA]</scope>
    <source>
        <strain evidence="1">DUOXIRENSHENG_FW03</strain>
        <tissue evidence="1">Leaves</tissue>
    </source>
</reference>
<comment type="caution">
    <text evidence="1">The sequence shown here is derived from an EMBL/GenBank/DDBJ whole genome shotgun (WGS) entry which is preliminary data.</text>
</comment>
<dbReference type="AlphaFoldDB" id="A0AAN9XWK8"/>
<evidence type="ECO:0000313" key="2">
    <source>
        <dbReference type="Proteomes" id="UP001386955"/>
    </source>
</evidence>
<organism evidence="1 2">
    <name type="scientific">Psophocarpus tetragonolobus</name>
    <name type="common">Winged bean</name>
    <name type="synonym">Dolichos tetragonolobus</name>
    <dbReference type="NCBI Taxonomy" id="3891"/>
    <lineage>
        <taxon>Eukaryota</taxon>
        <taxon>Viridiplantae</taxon>
        <taxon>Streptophyta</taxon>
        <taxon>Embryophyta</taxon>
        <taxon>Tracheophyta</taxon>
        <taxon>Spermatophyta</taxon>
        <taxon>Magnoliopsida</taxon>
        <taxon>eudicotyledons</taxon>
        <taxon>Gunneridae</taxon>
        <taxon>Pentapetalae</taxon>
        <taxon>rosids</taxon>
        <taxon>fabids</taxon>
        <taxon>Fabales</taxon>
        <taxon>Fabaceae</taxon>
        <taxon>Papilionoideae</taxon>
        <taxon>50 kb inversion clade</taxon>
        <taxon>NPAAA clade</taxon>
        <taxon>indigoferoid/millettioid clade</taxon>
        <taxon>Phaseoleae</taxon>
        <taxon>Psophocarpus</taxon>
    </lineage>
</organism>